<evidence type="ECO:0000256" key="1">
    <source>
        <dbReference type="SAM" id="MobiDB-lite"/>
    </source>
</evidence>
<dbReference type="InterPro" id="IPR039110">
    <property type="entry name" value="KNL2-like"/>
</dbReference>
<dbReference type="PROSITE" id="PS50090">
    <property type="entry name" value="MYB_LIKE"/>
    <property type="match status" value="1"/>
</dbReference>
<dbReference type="InterPro" id="IPR017884">
    <property type="entry name" value="SANT_dom"/>
</dbReference>
<evidence type="ECO:0000313" key="4">
    <source>
        <dbReference type="EMBL" id="KAF0044359.1"/>
    </source>
</evidence>
<feature type="compositionally biased region" description="Basic and acidic residues" evidence="1">
    <location>
        <begin position="200"/>
        <end position="227"/>
    </location>
</feature>
<sequence>MASYHHLLQHKNPRHDSPAKVFAKLKSKVQREAVCAKKPPCNGREKHGADSDSSRRSTEESFRTTDGLADNQRFGFDRSEVQTLTLSPISTPQRTNGYLFSNGGETEHAFMSRNGHTPTKRAFMESTAVSHPFSLLHREPPHIRHPAGFPMCSRTPVKIQTIDYDCVGGVFEEESDAPPVSPSTMFSPVEKRLRKRKLEQHHEFNRVSSSRKEVHAGVKSHPQERRTSTALTLSEDSSHDQTCLEDVGDVGGCPADPSEVDQGTREPLFLPPRSTAEKRGFVIMEKFPLMSPAKTFAYMKQRESKRGHREVHEVNSSTRDLFGEGIPFHQARALPLPSTQNTADVVDTASRSVPESVVPVNRSGEESADSRSYTSEDTLIPAAPPHRPVLLEDSLVLNSPQISIPKKRQAVFRCNNWPQSTKFPDESAIYLKNWFLRKNHNGLFVDGINRENNIPWNSNIIVDRVSNSVLKTVSGRLYILVGKMNLSVAFGFPSWLLKKFVNGFPANWKSLYEKFLSDSRDRETESTTKGKTIIAKTKYKASSIVSAKPQRQKSFKTPDSCPPASSAKVSRSGRVIKPPLEYWKGGRVILDAHMNVTIHECYDTSICIPEVTSTVSARKSQKPARVFLPCSEGHKQSESACDEEAPVPLRKVKAPLRKRNPAKVIHDEKPSNQPEPSVVAISSPEEWSGTTTRSRKRCPAMGRLLTVDNVPQKQKEPEKAPSQRSKKQTHDTIRSSARACKQTVTASPESPTVNDETLQSSDEDIFTKRKKQGKRVTRKSGTKAHDRSQPSQRSWSSQSSESSEESGKERRRRTTVTKHSNAAQTLTNPKRKKCTKISPPTKLLPKSTVSSRTQKANKGSAVTLQEQDEDKWTEEELMRLEEAVSFFPKHMSGYWAKVAKMVGTRSAEECHSQHTSQGTSQTPAKRAKKPRKEKVEAPKDPVTDHPLISARFGTLKRKQQVRQFLETMPRENVDDVFSSAYMQNKRFEIPSMCQSEDQDFSMSDVEHLTPMSKVYPEVKTPQCLHITPGMMGSPDRENDDKYVFQLQKRMKKNQFNVCKQARSSKGFTPTPSVKQTMRRCGNTENDTFVVWEMFPGKNVALSESEEEDFYFSDSN</sequence>
<gene>
    <name evidence="4" type="ORF">F2P81_003517</name>
</gene>
<feature type="compositionally biased region" description="Polar residues" evidence="1">
    <location>
        <begin position="913"/>
        <end position="922"/>
    </location>
</feature>
<dbReference type="Pfam" id="PF09133">
    <property type="entry name" value="SANTA"/>
    <property type="match status" value="1"/>
</dbReference>
<dbReference type="InterPro" id="IPR015216">
    <property type="entry name" value="SANTA"/>
</dbReference>
<feature type="region of interest" description="Disordered" evidence="1">
    <location>
        <begin position="32"/>
        <end position="70"/>
    </location>
</feature>
<organism evidence="4 5">
    <name type="scientific">Scophthalmus maximus</name>
    <name type="common">Turbot</name>
    <name type="synonym">Psetta maxima</name>
    <dbReference type="NCBI Taxonomy" id="52904"/>
    <lineage>
        <taxon>Eukaryota</taxon>
        <taxon>Metazoa</taxon>
        <taxon>Chordata</taxon>
        <taxon>Craniata</taxon>
        <taxon>Vertebrata</taxon>
        <taxon>Euteleostomi</taxon>
        <taxon>Actinopterygii</taxon>
        <taxon>Neopterygii</taxon>
        <taxon>Teleostei</taxon>
        <taxon>Neoteleostei</taxon>
        <taxon>Acanthomorphata</taxon>
        <taxon>Carangaria</taxon>
        <taxon>Pleuronectiformes</taxon>
        <taxon>Pleuronectoidei</taxon>
        <taxon>Scophthalmidae</taxon>
        <taxon>Scophthalmus</taxon>
    </lineage>
</organism>
<dbReference type="PROSITE" id="PS51293">
    <property type="entry name" value="SANT"/>
    <property type="match status" value="1"/>
</dbReference>
<feature type="compositionally biased region" description="Basic and acidic residues" evidence="1">
    <location>
        <begin position="43"/>
        <end position="63"/>
    </location>
</feature>
<dbReference type="Pfam" id="PF00249">
    <property type="entry name" value="Myb_DNA-binding"/>
    <property type="match status" value="1"/>
</dbReference>
<dbReference type="SMART" id="SM00717">
    <property type="entry name" value="SANT"/>
    <property type="match status" value="1"/>
</dbReference>
<dbReference type="PANTHER" id="PTHR16124">
    <property type="entry name" value="MIS18-BINDING PROTEIN 1"/>
    <property type="match status" value="1"/>
</dbReference>
<feature type="region of interest" description="Disordered" evidence="1">
    <location>
        <begin position="547"/>
        <end position="570"/>
    </location>
</feature>
<dbReference type="CDD" id="cd00167">
    <property type="entry name" value="SANT"/>
    <property type="match status" value="1"/>
</dbReference>
<feature type="region of interest" description="Disordered" evidence="1">
    <location>
        <begin position="349"/>
        <end position="377"/>
    </location>
</feature>
<feature type="region of interest" description="Disordered" evidence="1">
    <location>
        <begin position="907"/>
        <end position="946"/>
    </location>
</feature>
<proteinExistence type="predicted"/>
<dbReference type="EMBL" id="VEVO01000003">
    <property type="protein sequence ID" value="KAF0044359.1"/>
    <property type="molecule type" value="Genomic_DNA"/>
</dbReference>
<protein>
    <submittedName>
        <fullName evidence="4">Uncharacterized protein</fullName>
    </submittedName>
</protein>
<dbReference type="GO" id="GO:0000775">
    <property type="term" value="C:chromosome, centromeric region"/>
    <property type="evidence" value="ECO:0007669"/>
    <property type="project" value="TreeGrafter"/>
</dbReference>
<dbReference type="AlphaFoldDB" id="A0A6A4THN6"/>
<name>A0A6A4THN6_SCOMX</name>
<dbReference type="InterPro" id="IPR009057">
    <property type="entry name" value="Homeodomain-like_sf"/>
</dbReference>
<feature type="region of interest" description="Disordered" evidence="1">
    <location>
        <begin position="200"/>
        <end position="243"/>
    </location>
</feature>
<evidence type="ECO:0000259" key="3">
    <source>
        <dbReference type="PROSITE" id="PS51293"/>
    </source>
</evidence>
<feature type="compositionally biased region" description="Basic residues" evidence="1">
    <location>
        <begin position="768"/>
        <end position="782"/>
    </location>
</feature>
<feature type="compositionally biased region" description="Low complexity" evidence="1">
    <location>
        <begin position="789"/>
        <end position="801"/>
    </location>
</feature>
<feature type="domain" description="SANT" evidence="3">
    <location>
        <begin position="867"/>
        <end position="910"/>
    </location>
</feature>
<dbReference type="SUPFAM" id="SSF46689">
    <property type="entry name" value="Homeodomain-like"/>
    <property type="match status" value="1"/>
</dbReference>
<dbReference type="Proteomes" id="UP000438429">
    <property type="component" value="Unassembled WGS sequence"/>
</dbReference>
<evidence type="ECO:0000313" key="5">
    <source>
        <dbReference type="Proteomes" id="UP000438429"/>
    </source>
</evidence>
<feature type="compositionally biased region" description="Polar residues" evidence="1">
    <location>
        <begin position="847"/>
        <end position="865"/>
    </location>
</feature>
<feature type="compositionally biased region" description="Basic and acidic residues" evidence="1">
    <location>
        <begin position="933"/>
        <end position="943"/>
    </location>
</feature>
<comment type="caution">
    <text evidence="4">The sequence shown here is derived from an EMBL/GenBank/DDBJ whole genome shotgun (WGS) entry which is preliminary data.</text>
</comment>
<accession>A0A6A4THN6</accession>
<dbReference type="InterPro" id="IPR001005">
    <property type="entry name" value="SANT/Myb"/>
</dbReference>
<feature type="region of interest" description="Disordered" evidence="1">
    <location>
        <begin position="654"/>
        <end position="868"/>
    </location>
</feature>
<feature type="compositionally biased region" description="Polar residues" evidence="1">
    <location>
        <begin position="817"/>
        <end position="828"/>
    </location>
</feature>
<reference evidence="4 5" key="1">
    <citation type="submission" date="2019-06" db="EMBL/GenBank/DDBJ databases">
        <title>Draft genomes of female and male turbot (Scophthalmus maximus).</title>
        <authorList>
            <person name="Xu H."/>
            <person name="Xu X.-W."/>
            <person name="Shao C."/>
            <person name="Chen S."/>
        </authorList>
    </citation>
    <scope>NUCLEOTIDE SEQUENCE [LARGE SCALE GENOMIC DNA]</scope>
    <source>
        <strain evidence="4">Ysfricsl-2016a</strain>
        <tissue evidence="4">Blood</tissue>
    </source>
</reference>
<evidence type="ECO:0000259" key="2">
    <source>
        <dbReference type="PROSITE" id="PS50090"/>
    </source>
</evidence>
<feature type="compositionally biased region" description="Polar residues" evidence="1">
    <location>
        <begin position="742"/>
        <end position="760"/>
    </location>
</feature>
<dbReference type="Gene3D" id="1.10.10.60">
    <property type="entry name" value="Homeodomain-like"/>
    <property type="match status" value="1"/>
</dbReference>
<dbReference type="PANTHER" id="PTHR16124:SF3">
    <property type="entry name" value="MIS18-BINDING PROTEIN 1"/>
    <property type="match status" value="1"/>
</dbReference>
<feature type="domain" description="Myb-like" evidence="2">
    <location>
        <begin position="864"/>
        <end position="913"/>
    </location>
</feature>